<evidence type="ECO:0000256" key="4">
    <source>
        <dbReference type="SAM" id="SignalP"/>
    </source>
</evidence>
<feature type="domain" description="Ribosome recycling factor" evidence="5">
    <location>
        <begin position="137"/>
        <end position="268"/>
    </location>
</feature>
<dbReference type="GO" id="GO:0043023">
    <property type="term" value="F:ribosomal large subunit binding"/>
    <property type="evidence" value="ECO:0007669"/>
    <property type="project" value="TreeGrafter"/>
</dbReference>
<dbReference type="VEuPathDB" id="TriTrypDB:TcBrA4_0030730"/>
<dbReference type="GO" id="GO:0006412">
    <property type="term" value="P:translation"/>
    <property type="evidence" value="ECO:0007669"/>
    <property type="project" value="UniProtKB-KW"/>
</dbReference>
<dbReference type="Pfam" id="PF01765">
    <property type="entry name" value="RRF"/>
    <property type="match status" value="1"/>
</dbReference>
<dbReference type="InterPro" id="IPR002661">
    <property type="entry name" value="Ribosome_recyc_fac"/>
</dbReference>
<dbReference type="AlphaFoldDB" id="A0A2V2UGA4"/>
<keyword evidence="3" id="KW-0175">Coiled coil</keyword>
<evidence type="ECO:0000313" key="6">
    <source>
        <dbReference type="EMBL" id="PWU83011.1"/>
    </source>
</evidence>
<keyword evidence="4" id="KW-0732">Signal</keyword>
<dbReference type="InterPro" id="IPR023584">
    <property type="entry name" value="Ribosome_recyc_fac_dom"/>
</dbReference>
<dbReference type="Gene3D" id="1.10.132.20">
    <property type="entry name" value="Ribosome-recycling factor"/>
    <property type="match status" value="1"/>
</dbReference>
<reference evidence="6 7" key="1">
    <citation type="journal article" date="2018" name="Microb. Genom.">
        <title>Expanding an expanded genome: long-read sequencing of Trypanosoma cruzi.</title>
        <authorList>
            <person name="Berna L."/>
            <person name="Rodriguez M."/>
            <person name="Chiribao M.L."/>
            <person name="Parodi-Talice A."/>
            <person name="Pita S."/>
            <person name="Rijo G."/>
            <person name="Alvarez-Valin F."/>
            <person name="Robello C."/>
        </authorList>
    </citation>
    <scope>NUCLEOTIDE SEQUENCE [LARGE SCALE GENOMIC DNA]</scope>
    <source>
        <strain evidence="6 7">Dm28c</strain>
    </source>
</reference>
<evidence type="ECO:0000313" key="7">
    <source>
        <dbReference type="Proteomes" id="UP000246121"/>
    </source>
</evidence>
<dbReference type="VEuPathDB" id="TriTrypDB:TcCLB.504935.20"/>
<dbReference type="SUPFAM" id="SSF55194">
    <property type="entry name" value="Ribosome recycling factor, RRF"/>
    <property type="match status" value="1"/>
</dbReference>
<dbReference type="Gene3D" id="3.30.1360.40">
    <property type="match status" value="1"/>
</dbReference>
<comment type="caution">
    <text evidence="6">The sequence shown here is derived from an EMBL/GenBank/DDBJ whole genome shotgun (WGS) entry which is preliminary data.</text>
</comment>
<feature type="coiled-coil region" evidence="3">
    <location>
        <begin position="226"/>
        <end position="272"/>
    </location>
</feature>
<dbReference type="VEuPathDB" id="TriTrypDB:ECC02_000149"/>
<dbReference type="VEuPathDB" id="TriTrypDB:TcG_06357"/>
<dbReference type="VEuPathDB" id="TriTrypDB:C4B63_427g1"/>
<feature type="signal peptide" evidence="4">
    <location>
        <begin position="1"/>
        <end position="17"/>
    </location>
</feature>
<accession>A0A2V2UGA4</accession>
<organism evidence="6 7">
    <name type="scientific">Trypanosoma cruzi</name>
    <dbReference type="NCBI Taxonomy" id="5693"/>
    <lineage>
        <taxon>Eukaryota</taxon>
        <taxon>Discoba</taxon>
        <taxon>Euglenozoa</taxon>
        <taxon>Kinetoplastea</taxon>
        <taxon>Metakinetoplastina</taxon>
        <taxon>Trypanosomatida</taxon>
        <taxon>Trypanosomatidae</taxon>
        <taxon>Trypanosoma</taxon>
        <taxon>Schizotrypanum</taxon>
    </lineage>
</organism>
<dbReference type="PANTHER" id="PTHR20982">
    <property type="entry name" value="RIBOSOME RECYCLING FACTOR"/>
    <property type="match status" value="1"/>
</dbReference>
<protein>
    <recommendedName>
        <fullName evidence="5">Ribosome recycling factor domain-containing protein</fullName>
    </recommendedName>
</protein>
<dbReference type="PANTHER" id="PTHR20982:SF3">
    <property type="entry name" value="MITOCHONDRIAL RIBOSOME RECYCLING FACTOR PSEUDO 1"/>
    <property type="match status" value="1"/>
</dbReference>
<keyword evidence="2" id="KW-0648">Protein biosynthesis</keyword>
<proteinExistence type="inferred from homology"/>
<evidence type="ECO:0000256" key="3">
    <source>
        <dbReference type="SAM" id="Coils"/>
    </source>
</evidence>
<dbReference type="VEuPathDB" id="TriTrypDB:TcYC6_0095230"/>
<evidence type="ECO:0000256" key="1">
    <source>
        <dbReference type="ARBA" id="ARBA00005912"/>
    </source>
</evidence>
<dbReference type="EMBL" id="PRFA01000427">
    <property type="protein sequence ID" value="PWU83011.1"/>
    <property type="molecule type" value="Genomic_DNA"/>
</dbReference>
<dbReference type="VEuPathDB" id="TriTrypDB:Tc_MARK_1817"/>
<dbReference type="VEuPathDB" id="TriTrypDB:C3747_89g65"/>
<evidence type="ECO:0000259" key="5">
    <source>
        <dbReference type="Pfam" id="PF01765"/>
    </source>
</evidence>
<comment type="similarity">
    <text evidence="1">Belongs to the RRF family.</text>
</comment>
<dbReference type="GO" id="GO:0005739">
    <property type="term" value="C:mitochondrion"/>
    <property type="evidence" value="ECO:0007669"/>
    <property type="project" value="TreeGrafter"/>
</dbReference>
<dbReference type="VEuPathDB" id="TriTrypDB:BCY84_00844"/>
<name>A0A2V2UGA4_TRYCR</name>
<sequence>MRSALVLPALLVSGGRAAWKQRCCQPKLLTTAATRCVGSLVFSPTRIGQKDQRRGDRGESRRLTFDERAERRMGKSREQKIVRENLLQEAEKVIQEDVPDELEQIFMQHFERANVSAMKVLNMAKCLELLEADVGGGRKVLLTKVAQVVKTNNTTIEIVPQNASFASPILQRVTRFDGTLQVTKEQQKIKVVMPPVTTARRDKAVQEINQVISLFKQKTKHVRTNASKALQDASIEENALRELNAQLDTTVNAFTEEKVAELEQLAAEVTSMGVDESDFGA</sequence>
<dbReference type="VEuPathDB" id="TriTrypDB:TcCL_NonESM00727"/>
<dbReference type="VEuPathDB" id="TriTrypDB:TCSYLVIO_003105"/>
<dbReference type="InterPro" id="IPR036191">
    <property type="entry name" value="RRF_sf"/>
</dbReference>
<evidence type="ECO:0000256" key="2">
    <source>
        <dbReference type="ARBA" id="ARBA00022917"/>
    </source>
</evidence>
<dbReference type="Proteomes" id="UP000246121">
    <property type="component" value="Unassembled WGS sequence"/>
</dbReference>
<feature type="chain" id="PRO_5016020275" description="Ribosome recycling factor domain-containing protein" evidence="4">
    <location>
        <begin position="18"/>
        <end position="281"/>
    </location>
</feature>
<dbReference type="VEuPathDB" id="TriTrypDB:TcCLB.509037.30"/>
<gene>
    <name evidence="6" type="ORF">C4B63_427g1</name>
</gene>